<organism evidence="1">
    <name type="scientific">Brassica napus</name>
    <name type="common">Rape</name>
    <dbReference type="NCBI Taxonomy" id="3708"/>
    <lineage>
        <taxon>Eukaryota</taxon>
        <taxon>Viridiplantae</taxon>
        <taxon>Streptophyta</taxon>
        <taxon>Embryophyta</taxon>
        <taxon>Tracheophyta</taxon>
        <taxon>Spermatophyta</taxon>
        <taxon>Magnoliopsida</taxon>
        <taxon>eudicotyledons</taxon>
        <taxon>Gunneridae</taxon>
        <taxon>Pentapetalae</taxon>
        <taxon>rosids</taxon>
        <taxon>malvids</taxon>
        <taxon>Brassicales</taxon>
        <taxon>Brassicaceae</taxon>
        <taxon>Brassiceae</taxon>
        <taxon>Brassica</taxon>
    </lineage>
</organism>
<name>A0A816KWE3_BRANA</name>
<proteinExistence type="predicted"/>
<dbReference type="AlphaFoldDB" id="A0A816KWE3"/>
<sequence length="52" mass="5643">MEIDGLPASFPALPFCLLGKGFDATSLATCFFACKRYLNVLGFVGSYMIECL</sequence>
<evidence type="ECO:0000313" key="1">
    <source>
        <dbReference type="EMBL" id="CAF1921176.1"/>
    </source>
</evidence>
<dbReference type="EMBL" id="HG994366">
    <property type="protein sequence ID" value="CAF1921176.1"/>
    <property type="molecule type" value="Genomic_DNA"/>
</dbReference>
<gene>
    <name evidence="1" type="ORF">DARMORV10_C02P60670.1</name>
</gene>
<protein>
    <submittedName>
        <fullName evidence="1">(rape) hypothetical protein</fullName>
    </submittedName>
</protein>
<dbReference type="Proteomes" id="UP001295469">
    <property type="component" value="Chromosome C02"/>
</dbReference>
<reference evidence="1" key="1">
    <citation type="submission" date="2021-01" db="EMBL/GenBank/DDBJ databases">
        <authorList>
            <consortium name="Genoscope - CEA"/>
            <person name="William W."/>
        </authorList>
    </citation>
    <scope>NUCLEOTIDE SEQUENCE</scope>
</reference>
<accession>A0A816KWE3</accession>